<dbReference type="EMBL" id="CP089277">
    <property type="protein sequence ID" value="USP78141.1"/>
    <property type="molecule type" value="Genomic_DNA"/>
</dbReference>
<dbReference type="AlphaFoldDB" id="A0A9Q9DU69"/>
<dbReference type="Proteomes" id="UP001056012">
    <property type="component" value="Chromosome 4"/>
</dbReference>
<protein>
    <submittedName>
        <fullName evidence="2">Uncharacterized protein</fullName>
    </submittedName>
</protein>
<name>A0A9Q9DU69_CURCL</name>
<organism evidence="2 3">
    <name type="scientific">Curvularia clavata</name>
    <dbReference type="NCBI Taxonomy" id="95742"/>
    <lineage>
        <taxon>Eukaryota</taxon>
        <taxon>Fungi</taxon>
        <taxon>Dikarya</taxon>
        <taxon>Ascomycota</taxon>
        <taxon>Pezizomycotina</taxon>
        <taxon>Dothideomycetes</taxon>
        <taxon>Pleosporomycetidae</taxon>
        <taxon>Pleosporales</taxon>
        <taxon>Pleosporineae</taxon>
        <taxon>Pleosporaceae</taxon>
        <taxon>Curvularia</taxon>
    </lineage>
</organism>
<accession>A0A9Q9DU69</accession>
<feature type="region of interest" description="Disordered" evidence="1">
    <location>
        <begin position="75"/>
        <end position="138"/>
    </location>
</feature>
<evidence type="ECO:0000313" key="2">
    <source>
        <dbReference type="EMBL" id="USP78141.1"/>
    </source>
</evidence>
<dbReference type="OrthoDB" id="5426563at2759"/>
<sequence length="546" mass="60943">MNWTGGSLQRTKKANAGMLQQQKAYFAKARASTQSTPRMPVAPFCPSFLRDDDKLGPGGLPSFGSYSVLRGERSVASGGERLQREHVPTRQNKWSAISGRGASPREPSSRRVTHHLVHPETPPQAQQDLRSSKRKAPDTDVEIQLLEANKKRLLTQKDWIGVNPSKPVSLQSLAYKRNEKISRCRAINRKYSVAKRQHVDGESTRGDPDLQDRAFTKHFQGRARREKPEDIRICIGKDALTDTPTDFARVEAYEESEPCSDLMLFEQDRPLTDQSIGQARSEPSVISQLDVPMSANEHGDLFPQVLATGRDAQYCENVPDRTEWMLDRDAHDMLLKGQPQLTRRTTDEPESSEFGFRLVGRDDEYSLRLVFSGSSSSSAGVRTHDLGVMDRQEMCETQLLGEPESSPASPAERVYRVTNEGEGRGAYAIVDQEPWMAYVAISDDCPKPYDASPHSRQLLQLDDTNTRNKSGVPTTWPQCATQGQGDGECFDTSHSDSLASLRRSAGNSMIESSVGEIKPDRQSKSNSAHVQTLDEDEMNWQVFVFG</sequence>
<keyword evidence="3" id="KW-1185">Reference proteome</keyword>
<evidence type="ECO:0000313" key="3">
    <source>
        <dbReference type="Proteomes" id="UP001056012"/>
    </source>
</evidence>
<feature type="region of interest" description="Disordered" evidence="1">
    <location>
        <begin position="505"/>
        <end position="530"/>
    </location>
</feature>
<gene>
    <name evidence="2" type="ORF">yc1106_05415</name>
</gene>
<reference evidence="2" key="1">
    <citation type="submission" date="2021-12" db="EMBL/GenBank/DDBJ databases">
        <title>Curvularia clavata genome.</title>
        <authorList>
            <person name="Cao Y."/>
        </authorList>
    </citation>
    <scope>NUCLEOTIDE SEQUENCE</scope>
    <source>
        <strain evidence="2">Yc1106</strain>
    </source>
</reference>
<evidence type="ECO:0000256" key="1">
    <source>
        <dbReference type="SAM" id="MobiDB-lite"/>
    </source>
</evidence>
<dbReference type="VEuPathDB" id="FungiDB:yc1106_05415"/>
<proteinExistence type="predicted"/>